<keyword evidence="4 6" id="KW-0067">ATP-binding</keyword>
<organism evidence="6 7">
    <name type="scientific">Eiseniibacteriota bacterium</name>
    <dbReference type="NCBI Taxonomy" id="2212470"/>
    <lineage>
        <taxon>Bacteria</taxon>
        <taxon>Candidatus Eiseniibacteriota</taxon>
    </lineage>
</organism>
<evidence type="ECO:0000256" key="1">
    <source>
        <dbReference type="ARBA" id="ARBA00005417"/>
    </source>
</evidence>
<keyword evidence="3" id="KW-0547">Nucleotide-binding</keyword>
<dbReference type="InterPro" id="IPR003593">
    <property type="entry name" value="AAA+_ATPase"/>
</dbReference>
<reference evidence="6" key="1">
    <citation type="submission" date="2020-07" db="EMBL/GenBank/DDBJ databases">
        <title>Huge and variable diversity of episymbiotic CPR bacteria and DPANN archaea in groundwater ecosystems.</title>
        <authorList>
            <person name="He C.Y."/>
            <person name="Keren R."/>
            <person name="Whittaker M."/>
            <person name="Farag I.F."/>
            <person name="Doudna J."/>
            <person name="Cate J.H.D."/>
            <person name="Banfield J.F."/>
        </authorList>
    </citation>
    <scope>NUCLEOTIDE SEQUENCE</scope>
    <source>
        <strain evidence="6">NC_groundwater_1813_Pr3_B-0.1um_71_17</strain>
    </source>
</reference>
<dbReference type="PROSITE" id="PS50893">
    <property type="entry name" value="ABC_TRANSPORTER_2"/>
    <property type="match status" value="1"/>
</dbReference>
<comment type="caution">
    <text evidence="6">The sequence shown here is derived from an EMBL/GenBank/DDBJ whole genome shotgun (WGS) entry which is preliminary data.</text>
</comment>
<dbReference type="Proteomes" id="UP000696931">
    <property type="component" value="Unassembled WGS sequence"/>
</dbReference>
<dbReference type="GO" id="GO:0016887">
    <property type="term" value="F:ATP hydrolysis activity"/>
    <property type="evidence" value="ECO:0007669"/>
    <property type="project" value="InterPro"/>
</dbReference>
<evidence type="ECO:0000256" key="2">
    <source>
        <dbReference type="ARBA" id="ARBA00022448"/>
    </source>
</evidence>
<dbReference type="Pfam" id="PF00005">
    <property type="entry name" value="ABC_tran"/>
    <property type="match status" value="1"/>
</dbReference>
<dbReference type="AlphaFoldDB" id="A0A933SEL3"/>
<name>A0A933SEL3_UNCEI</name>
<evidence type="ECO:0000313" key="7">
    <source>
        <dbReference type="Proteomes" id="UP000696931"/>
    </source>
</evidence>
<evidence type="ECO:0000259" key="5">
    <source>
        <dbReference type="PROSITE" id="PS50893"/>
    </source>
</evidence>
<evidence type="ECO:0000256" key="4">
    <source>
        <dbReference type="ARBA" id="ARBA00022840"/>
    </source>
</evidence>
<feature type="domain" description="ABC transporter" evidence="5">
    <location>
        <begin position="1"/>
        <end position="191"/>
    </location>
</feature>
<gene>
    <name evidence="6" type="ORF">HZA61_10285</name>
</gene>
<dbReference type="SUPFAM" id="SSF52540">
    <property type="entry name" value="P-loop containing nucleoside triphosphate hydrolases"/>
    <property type="match status" value="1"/>
</dbReference>
<sequence>MSFDVSAPGVAAVTGENGSGKSTLLRILCGLLRPSRGQCVFEVDGRAVEPRRRRLFTGLATPELSFYEEFSAAENLAFAAETRGLPNPTSAVRLALERVGLTPRADDRVSAFSSGMKQRLRLAFAILHEPPVIMLDEPGSHLDDAGRAVVEHIVQTYGPKSLVLIATNEPREMALAERRIELSGRGLERTA</sequence>
<dbReference type="EMBL" id="JACRIW010000073">
    <property type="protein sequence ID" value="MBI5169865.1"/>
    <property type="molecule type" value="Genomic_DNA"/>
</dbReference>
<dbReference type="InterPro" id="IPR003439">
    <property type="entry name" value="ABC_transporter-like_ATP-bd"/>
</dbReference>
<keyword evidence="2" id="KW-0813">Transport</keyword>
<dbReference type="Gene3D" id="3.40.50.300">
    <property type="entry name" value="P-loop containing nucleotide triphosphate hydrolases"/>
    <property type="match status" value="1"/>
</dbReference>
<evidence type="ECO:0000313" key="6">
    <source>
        <dbReference type="EMBL" id="MBI5169865.1"/>
    </source>
</evidence>
<protein>
    <submittedName>
        <fullName evidence="6">ABC transporter ATP-binding protein</fullName>
    </submittedName>
</protein>
<dbReference type="SMART" id="SM00382">
    <property type="entry name" value="AAA"/>
    <property type="match status" value="1"/>
</dbReference>
<proteinExistence type="inferred from homology"/>
<accession>A0A933SEL3</accession>
<evidence type="ECO:0000256" key="3">
    <source>
        <dbReference type="ARBA" id="ARBA00022741"/>
    </source>
</evidence>
<comment type="similarity">
    <text evidence="1">Belongs to the ABC transporter superfamily.</text>
</comment>
<dbReference type="InterPro" id="IPR027417">
    <property type="entry name" value="P-loop_NTPase"/>
</dbReference>
<dbReference type="PANTHER" id="PTHR43335">
    <property type="entry name" value="ABC TRANSPORTER, ATP-BINDING PROTEIN"/>
    <property type="match status" value="1"/>
</dbReference>
<dbReference type="GO" id="GO:0005524">
    <property type="term" value="F:ATP binding"/>
    <property type="evidence" value="ECO:0007669"/>
    <property type="project" value="UniProtKB-KW"/>
</dbReference>